<dbReference type="Proteomes" id="UP001165378">
    <property type="component" value="Unassembled WGS sequence"/>
</dbReference>
<dbReference type="SUPFAM" id="SSF50891">
    <property type="entry name" value="Cyclophilin-like"/>
    <property type="match status" value="1"/>
</dbReference>
<dbReference type="AlphaFoldDB" id="A0AA41TX29"/>
<proteinExistence type="predicted"/>
<accession>A0AA41TX29</accession>
<dbReference type="GO" id="GO:0005524">
    <property type="term" value="F:ATP binding"/>
    <property type="evidence" value="ECO:0007669"/>
    <property type="project" value="UniProtKB-KW"/>
</dbReference>
<keyword evidence="2" id="KW-0378">Hydrolase</keyword>
<organism evidence="5 6">
    <name type="scientific">Yinghuangia soli</name>
    <dbReference type="NCBI Taxonomy" id="2908204"/>
    <lineage>
        <taxon>Bacteria</taxon>
        <taxon>Bacillati</taxon>
        <taxon>Actinomycetota</taxon>
        <taxon>Actinomycetes</taxon>
        <taxon>Kitasatosporales</taxon>
        <taxon>Streptomycetaceae</taxon>
        <taxon>Yinghuangia</taxon>
    </lineage>
</organism>
<dbReference type="GO" id="GO:0016787">
    <property type="term" value="F:hydrolase activity"/>
    <property type="evidence" value="ECO:0007669"/>
    <property type="project" value="UniProtKB-KW"/>
</dbReference>
<evidence type="ECO:0000256" key="3">
    <source>
        <dbReference type="ARBA" id="ARBA00022840"/>
    </source>
</evidence>
<dbReference type="PANTHER" id="PTHR43309">
    <property type="entry name" value="5-OXOPROLINASE SUBUNIT C"/>
    <property type="match status" value="1"/>
</dbReference>
<evidence type="ECO:0000313" key="6">
    <source>
        <dbReference type="Proteomes" id="UP001165378"/>
    </source>
</evidence>
<gene>
    <name evidence="5" type="ORF">LZ495_04195</name>
</gene>
<dbReference type="Pfam" id="PF02626">
    <property type="entry name" value="CT_A_B"/>
    <property type="match status" value="1"/>
</dbReference>
<keyword evidence="6" id="KW-1185">Reference proteome</keyword>
<protein>
    <submittedName>
        <fullName evidence="5">Biotin-dependent carboxyltransferase family protein</fullName>
    </submittedName>
</protein>
<dbReference type="InterPro" id="IPR029000">
    <property type="entry name" value="Cyclophilin-like_dom_sf"/>
</dbReference>
<dbReference type="SMART" id="SM00797">
    <property type="entry name" value="AHS2"/>
    <property type="match status" value="1"/>
</dbReference>
<evidence type="ECO:0000256" key="2">
    <source>
        <dbReference type="ARBA" id="ARBA00022801"/>
    </source>
</evidence>
<dbReference type="Gene3D" id="2.40.100.10">
    <property type="entry name" value="Cyclophilin-like"/>
    <property type="match status" value="1"/>
</dbReference>
<dbReference type="NCBIfam" id="TIGR00724">
    <property type="entry name" value="urea_amlyse_rel"/>
    <property type="match status" value="1"/>
</dbReference>
<reference evidence="5" key="1">
    <citation type="submission" date="2022-01" db="EMBL/GenBank/DDBJ databases">
        <title>Genome-Based Taxonomic Classification of the Phylum Actinobacteria.</title>
        <authorList>
            <person name="Gao Y."/>
        </authorList>
    </citation>
    <scope>NUCLEOTIDE SEQUENCE</scope>
    <source>
        <strain evidence="5">KLBMP 8922</strain>
    </source>
</reference>
<dbReference type="EMBL" id="JAKFHA010000002">
    <property type="protein sequence ID" value="MCF2526423.1"/>
    <property type="molecule type" value="Genomic_DNA"/>
</dbReference>
<name>A0AA41TX29_9ACTN</name>
<evidence type="ECO:0000313" key="5">
    <source>
        <dbReference type="EMBL" id="MCF2526423.1"/>
    </source>
</evidence>
<dbReference type="PANTHER" id="PTHR43309:SF3">
    <property type="entry name" value="5-OXOPROLINASE SUBUNIT C"/>
    <property type="match status" value="1"/>
</dbReference>
<evidence type="ECO:0000256" key="1">
    <source>
        <dbReference type="ARBA" id="ARBA00022741"/>
    </source>
</evidence>
<keyword evidence="1" id="KW-0547">Nucleotide-binding</keyword>
<feature type="domain" description="Carboxyltransferase" evidence="4">
    <location>
        <begin position="32"/>
        <end position="294"/>
    </location>
</feature>
<dbReference type="RefSeq" id="WP_235050511.1">
    <property type="nucleotide sequence ID" value="NZ_JAKFHA010000002.1"/>
</dbReference>
<keyword evidence="3" id="KW-0067">ATP-binding</keyword>
<evidence type="ECO:0000259" key="4">
    <source>
        <dbReference type="SMART" id="SM00797"/>
    </source>
</evidence>
<dbReference type="InterPro" id="IPR003778">
    <property type="entry name" value="CT_A_B"/>
</dbReference>
<comment type="caution">
    <text evidence="5">The sequence shown here is derived from an EMBL/GenBank/DDBJ whole genome shotgun (WGS) entry which is preliminary data.</text>
</comment>
<dbReference type="InterPro" id="IPR052708">
    <property type="entry name" value="PxpC"/>
</dbReference>
<sequence length="294" mass="29396">MTGLPAAPAHLAVVRPGALTTVQDLGRAGQAHLGVPRSGAADRRSHAFANRLVGNPESAATLETTVVGCAVRTDADRWFAVAGAPCPVAAGGRAVPFGAPFLVRAGETVELGPVVAGVRSYLAVGGGIAVPEVLGSRATDLMSGLGPAPLAAGAVLPLGPAAAAPDATGAPPPGLARGPVLRVTPGPRSGFFPPAAWELLRAHAWTVLPASNRIGVRLDGPALPRTGGDALPSEGMVPGALQVPPNGLPVLFLADHPTTGGYPVIGCVHPADLPHAAQAAPGSALRFRIVPDRW</sequence>